<dbReference type="PANTHER" id="PTHR33112:SF16">
    <property type="entry name" value="HETEROKARYON INCOMPATIBILITY DOMAIN-CONTAINING PROTEIN"/>
    <property type="match status" value="1"/>
</dbReference>
<feature type="domain" description="Heterokaryon incompatibility" evidence="2">
    <location>
        <begin position="382"/>
        <end position="531"/>
    </location>
</feature>
<evidence type="ECO:0000259" key="2">
    <source>
        <dbReference type="Pfam" id="PF06985"/>
    </source>
</evidence>
<keyword evidence="4" id="KW-1185">Reference proteome</keyword>
<evidence type="ECO:0000313" key="3">
    <source>
        <dbReference type="EMBL" id="KAK9413822.1"/>
    </source>
</evidence>
<protein>
    <submittedName>
        <fullName evidence="3">Heterokaryon incompatibility domain-containing protein</fullName>
    </submittedName>
</protein>
<feature type="compositionally biased region" description="Basic and acidic residues" evidence="1">
    <location>
        <begin position="78"/>
        <end position="93"/>
    </location>
</feature>
<dbReference type="EMBL" id="JARVKF010000434">
    <property type="protein sequence ID" value="KAK9413822.1"/>
    <property type="molecule type" value="Genomic_DNA"/>
</dbReference>
<dbReference type="InterPro" id="IPR010730">
    <property type="entry name" value="HET"/>
</dbReference>
<comment type="caution">
    <text evidence="3">The sequence shown here is derived from an EMBL/GenBank/DDBJ whole genome shotgun (WGS) entry which is preliminary data.</text>
</comment>
<dbReference type="Pfam" id="PF06985">
    <property type="entry name" value="HET"/>
    <property type="match status" value="1"/>
</dbReference>
<dbReference type="Proteomes" id="UP001408356">
    <property type="component" value="Unassembled WGS sequence"/>
</dbReference>
<feature type="region of interest" description="Disordered" evidence="1">
    <location>
        <begin position="74"/>
        <end position="93"/>
    </location>
</feature>
<evidence type="ECO:0000256" key="1">
    <source>
        <dbReference type="SAM" id="MobiDB-lite"/>
    </source>
</evidence>
<dbReference type="PANTHER" id="PTHR33112">
    <property type="entry name" value="DOMAIN PROTEIN, PUTATIVE-RELATED"/>
    <property type="match status" value="1"/>
</dbReference>
<proteinExistence type="predicted"/>
<name>A0ABR2UGS5_9PEZI</name>
<reference evidence="3 4" key="1">
    <citation type="journal article" date="2024" name="J. Plant Pathol.">
        <title>Sequence and assembly of the genome of Seiridium unicorne, isolate CBS 538.82, causal agent of cypress canker disease.</title>
        <authorList>
            <person name="Scali E."/>
            <person name="Rocca G.D."/>
            <person name="Danti R."/>
            <person name="Garbelotto M."/>
            <person name="Barberini S."/>
            <person name="Baroncelli R."/>
            <person name="Emiliani G."/>
        </authorList>
    </citation>
    <scope>NUCLEOTIDE SEQUENCE [LARGE SCALE GENOMIC DNA]</scope>
    <source>
        <strain evidence="3 4">BM-138-508</strain>
    </source>
</reference>
<evidence type="ECO:0000313" key="4">
    <source>
        <dbReference type="Proteomes" id="UP001408356"/>
    </source>
</evidence>
<accession>A0ABR2UGS5</accession>
<sequence>MEIEQDPMNVPRRFRFPVTIKTLPWVEMTEYEKWKANNKDRMALWASLQDNYGVRRDPVGGSFQNTWKHFRLPPAYEKSQRDASEHIEKKDQRKNDIKALMNGEPVYHGGEIGEDDMPKRDKMLSRYMQSSAEPVSVGEWPPSQERDEFVVAQHSLNEALHLDIAPHTCSSCEKLCIDIRELVSDSWMRLKWWAFENGPDISIVSPTGMTIYEAIVSATNGCAFWAMLMEGNDYDGKYFSNHLAQGLVPDPDQVDEELGELYSDDDNKIMLSYIASREDEPSIQFKLGRGPGQPTYLHVWVPPGDRLQPFLPNTLPPNLVPNSELSFYHARRWIDECIENHADCSLRDSEDNRFMPKRVLSVRKGDTGPLIQLISQPAAAHYAALSYCWGGDQPAKTIKDKVAAYSAGIVFDSLPQAIQDAVLVTIGIGVAYLWVDALCIVQDDDDDKADQIVQMHRIYLCSYATIAASVSSGSTEGFLYNRRQLRPLRVRGRIDDNVFTDLILSPEILAQDGISYEADLPLFQRAWTFQETHLPRRILSYGHQGLIYRCLSSTHIEGVSKIDDINIYTAIDPGNTRYNALSHPYSWQAIMTAYTQRQLTVASDKLLGIAAMAEEYSKQKGTTEYYAGLWKEDFASQLLWLTDREEDSLAPRPKQYIAPSWSWASVTRPVWMHDDLMESAGMLDGPLEEPSTMLDHFCVLLEANMTLVDPKNPFGMVSAGYVKVSAKTKKIVVHITQRSPSLKMVGRDTSMTADQCLLQWPRSGGYDARLNFDIDYPEEVIDGTIYTAIEICGVASAGEDEDSEGEENELFAGRSYGLLLERVGSDTYRRIGVITLARQDVWGWMFDVPESQIITII</sequence>
<gene>
    <name evidence="3" type="ORF">SUNI508_11640</name>
</gene>
<organism evidence="3 4">
    <name type="scientific">Seiridium unicorne</name>
    <dbReference type="NCBI Taxonomy" id="138068"/>
    <lineage>
        <taxon>Eukaryota</taxon>
        <taxon>Fungi</taxon>
        <taxon>Dikarya</taxon>
        <taxon>Ascomycota</taxon>
        <taxon>Pezizomycotina</taxon>
        <taxon>Sordariomycetes</taxon>
        <taxon>Xylariomycetidae</taxon>
        <taxon>Amphisphaeriales</taxon>
        <taxon>Sporocadaceae</taxon>
        <taxon>Seiridium</taxon>
    </lineage>
</organism>